<organism evidence="1 2">
    <name type="scientific">[Bacteroides] pectinophilus ATCC 43243</name>
    <dbReference type="NCBI Taxonomy" id="483218"/>
    <lineage>
        <taxon>Bacteria</taxon>
        <taxon>Bacillati</taxon>
        <taxon>Bacillota</taxon>
        <taxon>Clostridia</taxon>
        <taxon>Eubacteriales</taxon>
    </lineage>
</organism>
<proteinExistence type="predicted"/>
<name>B7ARC5_9FIRM</name>
<dbReference type="Proteomes" id="UP000003136">
    <property type="component" value="Unassembled WGS sequence"/>
</dbReference>
<evidence type="ECO:0000313" key="1">
    <source>
        <dbReference type="EMBL" id="EEC58247.1"/>
    </source>
</evidence>
<keyword evidence="2" id="KW-1185">Reference proteome</keyword>
<protein>
    <submittedName>
        <fullName evidence="1">Uncharacterized protein</fullName>
    </submittedName>
</protein>
<dbReference type="AlphaFoldDB" id="B7ARC5"/>
<dbReference type="HOGENOM" id="CLU_3095689_0_0_9"/>
<reference evidence="1 2" key="1">
    <citation type="submission" date="2008-11" db="EMBL/GenBank/DDBJ databases">
        <title>Draft genome sequence of Bacteroides pectinophilus (ATCC 43243).</title>
        <authorList>
            <person name="Sudarsanam P."/>
            <person name="Ley R."/>
            <person name="Guruge J."/>
            <person name="Turnbaugh P.J."/>
            <person name="Mahowald M."/>
            <person name="Liep D."/>
            <person name="Gordon J."/>
        </authorList>
    </citation>
    <scope>NUCLEOTIDE SEQUENCE [LARGE SCALE GENOMIC DNA]</scope>
    <source>
        <strain evidence="1 2">ATCC 43243</strain>
    </source>
</reference>
<reference evidence="1 2" key="2">
    <citation type="submission" date="2008-11" db="EMBL/GenBank/DDBJ databases">
        <authorList>
            <person name="Fulton L."/>
            <person name="Clifton S."/>
            <person name="Fulton B."/>
            <person name="Xu J."/>
            <person name="Minx P."/>
            <person name="Pepin K.H."/>
            <person name="Johnson M."/>
            <person name="Bhonagiri V."/>
            <person name="Nash W.E."/>
            <person name="Mardis E.R."/>
            <person name="Wilson R.K."/>
        </authorList>
    </citation>
    <scope>NUCLEOTIDE SEQUENCE [LARGE SCALE GENOMIC DNA]</scope>
    <source>
        <strain evidence="1 2">ATCC 43243</strain>
    </source>
</reference>
<accession>B7ARC5</accession>
<sequence>MQLTDQIEITHLYSREVEHSDENFAQLDEMYGTAEEFGCERLYRSVLAPLE</sequence>
<dbReference type="EMBL" id="ABVQ01000035">
    <property type="protein sequence ID" value="EEC58247.1"/>
    <property type="molecule type" value="Genomic_DNA"/>
</dbReference>
<evidence type="ECO:0000313" key="2">
    <source>
        <dbReference type="Proteomes" id="UP000003136"/>
    </source>
</evidence>
<comment type="caution">
    <text evidence="1">The sequence shown here is derived from an EMBL/GenBank/DDBJ whole genome shotgun (WGS) entry which is preliminary data.</text>
</comment>
<gene>
    <name evidence="1" type="ORF">BACPEC_01235</name>
</gene>